<name>A0A1I5MGJ4_9EURY</name>
<dbReference type="Gene3D" id="1.10.10.10">
    <property type="entry name" value="Winged helix-like DNA-binding domain superfamily/Winged helix DNA-binding domain"/>
    <property type="match status" value="1"/>
</dbReference>
<protein>
    <submittedName>
        <fullName evidence="3">Helix-turn-helix domain-containing protein</fullName>
    </submittedName>
</protein>
<proteinExistence type="predicted"/>
<dbReference type="GO" id="GO:0003700">
    <property type="term" value="F:DNA-binding transcription factor activity"/>
    <property type="evidence" value="ECO:0007669"/>
    <property type="project" value="InterPro"/>
</dbReference>
<reference evidence="4" key="1">
    <citation type="submission" date="2016-10" db="EMBL/GenBank/DDBJ databases">
        <authorList>
            <person name="Varghese N."/>
            <person name="Submissions S."/>
        </authorList>
    </citation>
    <scope>NUCLEOTIDE SEQUENCE [LARGE SCALE GENOMIC DNA]</scope>
    <source>
        <strain evidence="4">CGMCC 1.10329</strain>
    </source>
</reference>
<organism evidence="3 4">
    <name type="scientific">Halolamina pelagica</name>
    <dbReference type="NCBI Taxonomy" id="699431"/>
    <lineage>
        <taxon>Archaea</taxon>
        <taxon>Methanobacteriati</taxon>
        <taxon>Methanobacteriota</taxon>
        <taxon>Stenosarchaea group</taxon>
        <taxon>Halobacteria</taxon>
        <taxon>Halobacteriales</taxon>
        <taxon>Haloferacaceae</taxon>
    </lineage>
</organism>
<gene>
    <name evidence="3" type="ORF">SAMN05216277_101261</name>
</gene>
<dbReference type="InterPro" id="IPR036388">
    <property type="entry name" value="WH-like_DNA-bd_sf"/>
</dbReference>
<dbReference type="Pfam" id="PF12840">
    <property type="entry name" value="HTH_20"/>
    <property type="match status" value="1"/>
</dbReference>
<keyword evidence="4" id="KW-1185">Reference proteome</keyword>
<dbReference type="InterPro" id="IPR001845">
    <property type="entry name" value="HTH_ArsR_DNA-bd_dom"/>
</dbReference>
<dbReference type="Pfam" id="PF24267">
    <property type="entry name" value="HVO_1552_C"/>
    <property type="match status" value="1"/>
</dbReference>
<dbReference type="InterPro" id="IPR056525">
    <property type="entry name" value="HVO_1552_C"/>
</dbReference>
<dbReference type="SMART" id="SM00418">
    <property type="entry name" value="HTH_ARSR"/>
    <property type="match status" value="1"/>
</dbReference>
<dbReference type="EMBL" id="FOXI01000001">
    <property type="protein sequence ID" value="SFP08712.1"/>
    <property type="molecule type" value="Genomic_DNA"/>
</dbReference>
<keyword evidence="1" id="KW-0812">Transmembrane</keyword>
<dbReference type="Proteomes" id="UP000183769">
    <property type="component" value="Unassembled WGS sequence"/>
</dbReference>
<sequence>MVDILPSTPDADPDPEPRVLGVDSDEAGETLAALSSETARGMLREFHDDPATPSGIADRLDLSLQNAQYHIGNLEDAGLIEPVDTVYSEKGREMTVYGPADAPLIVYAGTEDETTGLKAALSRLIGAVAALGITSLLVQAYLGDLSLPFGTGAGGTADHQAGTTATQVETETEGGMGIAQTTSTPEPTATPVSDTVRAAEDALALPPGVLFFLGGLAVLLGVGAGWWLKNR</sequence>
<evidence type="ECO:0000259" key="2">
    <source>
        <dbReference type="SMART" id="SM00418"/>
    </source>
</evidence>
<dbReference type="InterPro" id="IPR036390">
    <property type="entry name" value="WH_DNA-bd_sf"/>
</dbReference>
<dbReference type="RefSeq" id="WP_074874810.1">
    <property type="nucleotide sequence ID" value="NZ_FOXI01000001.1"/>
</dbReference>
<keyword evidence="1" id="KW-1133">Transmembrane helix</keyword>
<dbReference type="AlphaFoldDB" id="A0A1I5MGJ4"/>
<accession>A0A1I5MGJ4</accession>
<feature type="transmembrane region" description="Helical" evidence="1">
    <location>
        <begin position="124"/>
        <end position="142"/>
    </location>
</feature>
<dbReference type="CDD" id="cd00090">
    <property type="entry name" value="HTH_ARSR"/>
    <property type="match status" value="1"/>
</dbReference>
<dbReference type="OrthoDB" id="11368at2157"/>
<evidence type="ECO:0000256" key="1">
    <source>
        <dbReference type="SAM" id="Phobius"/>
    </source>
</evidence>
<dbReference type="InterPro" id="IPR011991">
    <property type="entry name" value="ArsR-like_HTH"/>
</dbReference>
<feature type="transmembrane region" description="Helical" evidence="1">
    <location>
        <begin position="209"/>
        <end position="228"/>
    </location>
</feature>
<evidence type="ECO:0000313" key="4">
    <source>
        <dbReference type="Proteomes" id="UP000183769"/>
    </source>
</evidence>
<feature type="domain" description="HTH arsR-type" evidence="2">
    <location>
        <begin position="29"/>
        <end position="112"/>
    </location>
</feature>
<evidence type="ECO:0000313" key="3">
    <source>
        <dbReference type="EMBL" id="SFP08712.1"/>
    </source>
</evidence>
<dbReference type="SUPFAM" id="SSF46785">
    <property type="entry name" value="Winged helix' DNA-binding domain"/>
    <property type="match status" value="1"/>
</dbReference>
<keyword evidence="1" id="KW-0472">Membrane</keyword>